<dbReference type="Proteomes" id="UP000000844">
    <property type="component" value="Chromosome"/>
</dbReference>
<evidence type="ECO:0000313" key="4">
    <source>
        <dbReference type="Proteomes" id="UP000000844"/>
    </source>
</evidence>
<keyword evidence="1" id="KW-0732">Signal</keyword>
<dbReference type="Gene3D" id="3.40.710.10">
    <property type="entry name" value="DD-peptidase/beta-lactamase superfamily"/>
    <property type="match status" value="1"/>
</dbReference>
<dbReference type="SUPFAM" id="SSF56601">
    <property type="entry name" value="beta-lactamase/transpeptidase-like"/>
    <property type="match status" value="1"/>
</dbReference>
<dbReference type="InterPro" id="IPR050491">
    <property type="entry name" value="AmpC-like"/>
</dbReference>
<dbReference type="PANTHER" id="PTHR46825">
    <property type="entry name" value="D-ALANYL-D-ALANINE-CARBOXYPEPTIDASE/ENDOPEPTIDASE AMPH"/>
    <property type="match status" value="1"/>
</dbReference>
<sequence>MRMPRRRYQIGALLGITGLAVAIVTANAVADPTKTDGQAQADAIRDAAKSTGTVVVVDDGESVKHYGSGTTTFGKDDVPDADDQFRVASNTKMFVSTVLLQLAEEDKLDLDAPIGDYLPGLVKGEGIDETKITVRHLLQHTSGLADNLTADVIADPRLQWNPPTPEDMVKLGLRHGSKSEPGAKFSYSNTGYTILGILIEKLTGQRVGEAIDERIVKPLDLKETSYAYAGDKEMKGPHFRGYLGVPPALFEVSGHEPGIWAAAGALVSSGSDLTTFLDALLNGDLLTDPSLEQMKESFPDAHYGLGLQEAELPCGAAWGHTGHVIGYVSYSFTTGDGRSIFIGVNTSSTGLTNPAEEMSKALTSALCGEDTPPSDSVTKMISDDLDEAASQAEAVSDKKSKIYDKN</sequence>
<dbReference type="AlphaFoldDB" id="D3Q3F8"/>
<evidence type="ECO:0000313" key="3">
    <source>
        <dbReference type="EMBL" id="ADD41999.1"/>
    </source>
</evidence>
<protein>
    <submittedName>
        <fullName evidence="3">Beta-lactamase</fullName>
    </submittedName>
</protein>
<dbReference type="KEGG" id="sna:Snas_2312"/>
<reference evidence="3 4" key="1">
    <citation type="journal article" date="2009" name="Stand. Genomic Sci.">
        <title>Complete genome sequence of Stackebrandtia nassauensis type strain (LLR-40K-21).</title>
        <authorList>
            <person name="Munk C."/>
            <person name="Lapidus A."/>
            <person name="Copeland A."/>
            <person name="Jando M."/>
            <person name="Mayilraj S."/>
            <person name="Glavina Del Rio T."/>
            <person name="Nolan M."/>
            <person name="Chen F."/>
            <person name="Lucas S."/>
            <person name="Tice H."/>
            <person name="Cheng J.F."/>
            <person name="Han C."/>
            <person name="Detter J.C."/>
            <person name="Bruce D."/>
            <person name="Goodwin L."/>
            <person name="Chain P."/>
            <person name="Pitluck S."/>
            <person name="Goker M."/>
            <person name="Ovchinikova G."/>
            <person name="Pati A."/>
            <person name="Ivanova N."/>
            <person name="Mavromatis K."/>
            <person name="Chen A."/>
            <person name="Palaniappan K."/>
            <person name="Land M."/>
            <person name="Hauser L."/>
            <person name="Chang Y.J."/>
            <person name="Jeffries C.D."/>
            <person name="Bristow J."/>
            <person name="Eisen J.A."/>
            <person name="Markowitz V."/>
            <person name="Hugenholtz P."/>
            <person name="Kyrpides N.C."/>
            <person name="Klenk H.P."/>
        </authorList>
    </citation>
    <scope>NUCLEOTIDE SEQUENCE [LARGE SCALE GENOMIC DNA]</scope>
    <source>
        <strain evidence="4">DSM 44728 / CIP 108903 / NRRL B-16338 / NBRC 102104 / LLR-40K-21</strain>
    </source>
</reference>
<dbReference type="InterPro" id="IPR012338">
    <property type="entry name" value="Beta-lactam/transpept-like"/>
</dbReference>
<dbReference type="OrthoDB" id="503788at2"/>
<name>D3Q3F8_STANL</name>
<keyword evidence="4" id="KW-1185">Reference proteome</keyword>
<evidence type="ECO:0000256" key="1">
    <source>
        <dbReference type="SAM" id="SignalP"/>
    </source>
</evidence>
<dbReference type="InterPro" id="IPR001466">
    <property type="entry name" value="Beta-lactam-related"/>
</dbReference>
<organism evidence="3 4">
    <name type="scientific">Stackebrandtia nassauensis (strain DSM 44728 / CIP 108903 / NRRL B-16338 / NBRC 102104 / LLR-40K-21)</name>
    <dbReference type="NCBI Taxonomy" id="446470"/>
    <lineage>
        <taxon>Bacteria</taxon>
        <taxon>Bacillati</taxon>
        <taxon>Actinomycetota</taxon>
        <taxon>Actinomycetes</taxon>
        <taxon>Glycomycetales</taxon>
        <taxon>Glycomycetaceae</taxon>
        <taxon>Stackebrandtia</taxon>
    </lineage>
</organism>
<feature type="chain" id="PRO_5003048208" evidence="1">
    <location>
        <begin position="31"/>
        <end position="406"/>
    </location>
</feature>
<feature type="signal peptide" evidence="1">
    <location>
        <begin position="1"/>
        <end position="30"/>
    </location>
</feature>
<dbReference type="eggNOG" id="COG1680">
    <property type="taxonomic scope" value="Bacteria"/>
</dbReference>
<feature type="domain" description="Beta-lactamase-related" evidence="2">
    <location>
        <begin position="50"/>
        <end position="348"/>
    </location>
</feature>
<dbReference type="STRING" id="446470.Snas_2312"/>
<evidence type="ECO:0000259" key="2">
    <source>
        <dbReference type="Pfam" id="PF00144"/>
    </source>
</evidence>
<accession>D3Q3F8</accession>
<dbReference type="HOGENOM" id="CLU_020027_2_3_11"/>
<dbReference type="PANTHER" id="PTHR46825:SF7">
    <property type="entry name" value="D-ALANYL-D-ALANINE CARBOXYPEPTIDASE"/>
    <property type="match status" value="1"/>
</dbReference>
<dbReference type="Pfam" id="PF00144">
    <property type="entry name" value="Beta-lactamase"/>
    <property type="match status" value="1"/>
</dbReference>
<gene>
    <name evidence="3" type="ordered locus">Snas_2312</name>
</gene>
<dbReference type="RefSeq" id="WP_013017570.1">
    <property type="nucleotide sequence ID" value="NC_013947.1"/>
</dbReference>
<proteinExistence type="predicted"/>
<dbReference type="EMBL" id="CP001778">
    <property type="protein sequence ID" value="ADD41999.1"/>
    <property type="molecule type" value="Genomic_DNA"/>
</dbReference>